<dbReference type="Proteomes" id="UP001589828">
    <property type="component" value="Unassembled WGS sequence"/>
</dbReference>
<dbReference type="RefSeq" id="WP_377021661.1">
    <property type="nucleotide sequence ID" value="NZ_JBHLTS010000017.1"/>
</dbReference>
<sequence>MSAVSPELIEAIKELQKLPSLKSALLGGGINLAIRYDHRQSVDIDLFFPEIIGREGFEQIKRKLRLNLMEMYMGLTIHAR</sequence>
<evidence type="ECO:0000313" key="2">
    <source>
        <dbReference type="Proteomes" id="UP001589828"/>
    </source>
</evidence>
<dbReference type="EMBL" id="JBHLTS010000017">
    <property type="protein sequence ID" value="MFC0513684.1"/>
    <property type="molecule type" value="Genomic_DNA"/>
</dbReference>
<dbReference type="InterPro" id="IPR014942">
    <property type="entry name" value="AbiEii"/>
</dbReference>
<evidence type="ECO:0000313" key="1">
    <source>
        <dbReference type="EMBL" id="MFC0513684.1"/>
    </source>
</evidence>
<keyword evidence="2" id="KW-1185">Reference proteome</keyword>
<reference evidence="1 2" key="1">
    <citation type="submission" date="2024-09" db="EMBL/GenBank/DDBJ databases">
        <authorList>
            <person name="Sun Q."/>
            <person name="Mori K."/>
        </authorList>
    </citation>
    <scope>NUCLEOTIDE SEQUENCE [LARGE SCALE GENOMIC DNA]</scope>
    <source>
        <strain evidence="1 2">NCAIM B.02415</strain>
    </source>
</reference>
<dbReference type="Pfam" id="PF08843">
    <property type="entry name" value="AbiEii"/>
    <property type="match status" value="1"/>
</dbReference>
<comment type="caution">
    <text evidence="1">The sequence shown here is derived from an EMBL/GenBank/DDBJ whole genome shotgun (WGS) entry which is preliminary data.</text>
</comment>
<dbReference type="GO" id="GO:0016740">
    <property type="term" value="F:transferase activity"/>
    <property type="evidence" value="ECO:0007669"/>
    <property type="project" value="UniProtKB-KW"/>
</dbReference>
<name>A0ABV6L2S6_9SPHI</name>
<gene>
    <name evidence="1" type="ORF">ACFFGT_05720</name>
</gene>
<proteinExistence type="predicted"/>
<accession>A0ABV6L2S6</accession>
<protein>
    <submittedName>
        <fullName evidence="1">Nucleotidyl transferase AbiEii/AbiGii toxin family protein</fullName>
    </submittedName>
</protein>
<keyword evidence="1" id="KW-0808">Transferase</keyword>
<organism evidence="1 2">
    <name type="scientific">Mucilaginibacter angelicae</name>
    <dbReference type="NCBI Taxonomy" id="869718"/>
    <lineage>
        <taxon>Bacteria</taxon>
        <taxon>Pseudomonadati</taxon>
        <taxon>Bacteroidota</taxon>
        <taxon>Sphingobacteriia</taxon>
        <taxon>Sphingobacteriales</taxon>
        <taxon>Sphingobacteriaceae</taxon>
        <taxon>Mucilaginibacter</taxon>
    </lineage>
</organism>